<evidence type="ECO:0000256" key="1">
    <source>
        <dbReference type="ARBA" id="ARBA00006484"/>
    </source>
</evidence>
<evidence type="ECO:0000313" key="3">
    <source>
        <dbReference type="EMBL" id="NXG78519.1"/>
    </source>
</evidence>
<dbReference type="EMBL" id="VWZK01017770">
    <property type="protein sequence ID" value="NXG78519.1"/>
    <property type="molecule type" value="Genomic_DNA"/>
</dbReference>
<comment type="caution">
    <text evidence="3">The sequence shown here is derived from an EMBL/GenBank/DDBJ whole genome shotgun (WGS) entry which is preliminary data.</text>
</comment>
<comment type="similarity">
    <text evidence="1">Belongs to the short-chain dehydrogenases/reductases (SDR) family.</text>
</comment>
<keyword evidence="4" id="KW-1185">Reference proteome</keyword>
<dbReference type="GO" id="GO:0005829">
    <property type="term" value="C:cytosol"/>
    <property type="evidence" value="ECO:0007669"/>
    <property type="project" value="TreeGrafter"/>
</dbReference>
<organism evidence="3 4">
    <name type="scientific">Baryphthengus martii</name>
    <name type="common">Rufous motmot</name>
    <dbReference type="NCBI Taxonomy" id="176943"/>
    <lineage>
        <taxon>Eukaryota</taxon>
        <taxon>Metazoa</taxon>
        <taxon>Chordata</taxon>
        <taxon>Craniata</taxon>
        <taxon>Vertebrata</taxon>
        <taxon>Euteleostomi</taxon>
        <taxon>Archelosauria</taxon>
        <taxon>Archosauria</taxon>
        <taxon>Dinosauria</taxon>
        <taxon>Saurischia</taxon>
        <taxon>Theropoda</taxon>
        <taxon>Coelurosauria</taxon>
        <taxon>Aves</taxon>
        <taxon>Neognathae</taxon>
        <taxon>Neoaves</taxon>
        <taxon>Telluraves</taxon>
        <taxon>Coraciimorphae</taxon>
        <taxon>Coraciiformes</taxon>
        <taxon>Momotidae</taxon>
        <taxon>Baryphthengus</taxon>
    </lineage>
</organism>
<evidence type="ECO:0000256" key="2">
    <source>
        <dbReference type="ARBA" id="ARBA00023002"/>
    </source>
</evidence>
<dbReference type="PRINTS" id="PR00081">
    <property type="entry name" value="GDHRDH"/>
</dbReference>
<dbReference type="InterPro" id="IPR002347">
    <property type="entry name" value="SDR_fam"/>
</dbReference>
<dbReference type="InterPro" id="IPR036291">
    <property type="entry name" value="NAD(P)-bd_dom_sf"/>
</dbReference>
<evidence type="ECO:0000313" key="4">
    <source>
        <dbReference type="Proteomes" id="UP000578343"/>
    </source>
</evidence>
<dbReference type="AlphaFoldDB" id="A0A7K9EPN4"/>
<dbReference type="Gene3D" id="3.40.50.720">
    <property type="entry name" value="NAD(P)-binding Rossmann-like Domain"/>
    <property type="match status" value="1"/>
</dbReference>
<keyword evidence="2" id="KW-0560">Oxidoreductase</keyword>
<dbReference type="SUPFAM" id="SSF51735">
    <property type="entry name" value="NAD(P)-binding Rossmann-fold domains"/>
    <property type="match status" value="1"/>
</dbReference>
<dbReference type="GO" id="GO:0004745">
    <property type="term" value="F:all-trans-retinol dehydrogenase (NAD+) activity"/>
    <property type="evidence" value="ECO:0007669"/>
    <property type="project" value="TreeGrafter"/>
</dbReference>
<protein>
    <submittedName>
        <fullName evidence="3">RDH8 dehydrogenase</fullName>
    </submittedName>
</protein>
<dbReference type="OrthoDB" id="47007at2759"/>
<accession>A0A7K9EPN4</accession>
<gene>
    <name evidence="3" type="primary">Rdh8_2</name>
    <name evidence="3" type="ORF">BARMAR_R06964</name>
</gene>
<reference evidence="3 4" key="1">
    <citation type="submission" date="2019-09" db="EMBL/GenBank/DDBJ databases">
        <title>Bird 10,000 Genomes (B10K) Project - Family phase.</title>
        <authorList>
            <person name="Zhang G."/>
        </authorList>
    </citation>
    <scope>NUCLEOTIDE SEQUENCE [LARGE SCALE GENOMIC DNA]</scope>
    <source>
        <strain evidence="3">B10K-DU-001-21</strain>
        <tissue evidence="3">Muscle</tissue>
    </source>
</reference>
<dbReference type="Proteomes" id="UP000578343">
    <property type="component" value="Unassembled WGS sequence"/>
</dbReference>
<dbReference type="PANTHER" id="PTHR43391">
    <property type="entry name" value="RETINOL DEHYDROGENASE-RELATED"/>
    <property type="match status" value="1"/>
</dbReference>
<dbReference type="Pfam" id="PF00106">
    <property type="entry name" value="adh_short"/>
    <property type="match status" value="1"/>
</dbReference>
<name>A0A7K9EPN4_BARMA</name>
<feature type="non-terminal residue" evidence="3">
    <location>
        <position position="1"/>
    </location>
</feature>
<dbReference type="GO" id="GO:0042572">
    <property type="term" value="P:retinol metabolic process"/>
    <property type="evidence" value="ECO:0007669"/>
    <property type="project" value="TreeGrafter"/>
</dbReference>
<proteinExistence type="inferred from homology"/>
<sequence>GIVFNDVYAASKFAVEGFCESLAVQLLQFNVFVSMVEPGPVKTDFEMKLMEEVSRSEFPGADPATVRYFKEVYLPASHEIFSTLGQSPNAVAEATVAAIGARKPPFRIQTNVLYTPLVALKYADPSGDLSVRSFYHLLFNYGTVFHLSLG</sequence>
<feature type="non-terminal residue" evidence="3">
    <location>
        <position position="150"/>
    </location>
</feature>
<dbReference type="PANTHER" id="PTHR43391:SF8">
    <property type="entry name" value="RETINOL DEHYDROGENASE 8"/>
    <property type="match status" value="1"/>
</dbReference>